<evidence type="ECO:0000313" key="1">
    <source>
        <dbReference type="EMBL" id="KHF42283.1"/>
    </source>
</evidence>
<protein>
    <submittedName>
        <fullName evidence="1">Uncharacterized protein</fullName>
    </submittedName>
</protein>
<gene>
    <name evidence="1" type="ORF">MINT15_40890</name>
</gene>
<dbReference type="AlphaFoldDB" id="A0A837D3F3"/>
<sequence>MGVLDVVLSMGIRAGPFSNGKRFSVYEATVCTPHFRSYGAGW</sequence>
<comment type="caution">
    <text evidence="1">The sequence shown here is derived from an EMBL/GenBank/DDBJ whole genome shotgun (WGS) entry which is preliminary data.</text>
</comment>
<name>A0A837D3F3_9PSEU</name>
<evidence type="ECO:0000313" key="2">
    <source>
        <dbReference type="Proteomes" id="UP000030848"/>
    </source>
</evidence>
<dbReference type="Proteomes" id="UP000030848">
    <property type="component" value="Unassembled WGS sequence"/>
</dbReference>
<accession>A0A837D3F3</accession>
<reference evidence="1 2" key="1">
    <citation type="submission" date="2014-10" db="EMBL/GenBank/DDBJ databases">
        <title>Genome sequence of Micropolyspora internatus JCM3315.</title>
        <authorList>
            <person name="Shin S.-K."/>
            <person name="Yi H."/>
        </authorList>
    </citation>
    <scope>NUCLEOTIDE SEQUENCE [LARGE SCALE GENOMIC DNA]</scope>
    <source>
        <strain evidence="1 2">JCM 3315</strain>
    </source>
</reference>
<proteinExistence type="predicted"/>
<dbReference type="EMBL" id="JRZE01000008">
    <property type="protein sequence ID" value="KHF42283.1"/>
    <property type="molecule type" value="Genomic_DNA"/>
</dbReference>
<organism evidence="1 2">
    <name type="scientific">Saccharomonospora viridis</name>
    <dbReference type="NCBI Taxonomy" id="1852"/>
    <lineage>
        <taxon>Bacteria</taxon>
        <taxon>Bacillati</taxon>
        <taxon>Actinomycetota</taxon>
        <taxon>Actinomycetes</taxon>
        <taxon>Pseudonocardiales</taxon>
        <taxon>Pseudonocardiaceae</taxon>
        <taxon>Saccharomonospora</taxon>
    </lineage>
</organism>